<dbReference type="AlphaFoldDB" id="A0A0C9YMA2"/>
<dbReference type="HOGENOM" id="CLU_049186_1_0_1"/>
<evidence type="ECO:0000313" key="2">
    <source>
        <dbReference type="EMBL" id="KIK11412.1"/>
    </source>
</evidence>
<name>A0A0C9YMA2_9AGAM</name>
<protein>
    <recommendedName>
        <fullName evidence="1">HNH nuclease domain-containing protein</fullName>
    </recommendedName>
</protein>
<reference evidence="3" key="2">
    <citation type="submission" date="2015-01" db="EMBL/GenBank/DDBJ databases">
        <title>Evolutionary Origins and Diversification of the Mycorrhizal Mutualists.</title>
        <authorList>
            <consortium name="DOE Joint Genome Institute"/>
            <consortium name="Mycorrhizal Genomics Consortium"/>
            <person name="Kohler A."/>
            <person name="Kuo A."/>
            <person name="Nagy L.G."/>
            <person name="Floudas D."/>
            <person name="Copeland A."/>
            <person name="Barry K.W."/>
            <person name="Cichocki N."/>
            <person name="Veneault-Fourrey C."/>
            <person name="LaButti K."/>
            <person name="Lindquist E.A."/>
            <person name="Lipzen A."/>
            <person name="Lundell T."/>
            <person name="Morin E."/>
            <person name="Murat C."/>
            <person name="Riley R."/>
            <person name="Ohm R."/>
            <person name="Sun H."/>
            <person name="Tunlid A."/>
            <person name="Henrissat B."/>
            <person name="Grigoriev I.V."/>
            <person name="Hibbett D.S."/>
            <person name="Martin F."/>
        </authorList>
    </citation>
    <scope>NUCLEOTIDE SEQUENCE [LARGE SCALE GENOMIC DNA]</scope>
    <source>
        <strain evidence="3">441</strain>
    </source>
</reference>
<dbReference type="Proteomes" id="UP000054018">
    <property type="component" value="Unassembled WGS sequence"/>
</dbReference>
<reference evidence="2 3" key="1">
    <citation type="submission" date="2014-04" db="EMBL/GenBank/DDBJ databases">
        <authorList>
            <consortium name="DOE Joint Genome Institute"/>
            <person name="Kuo A."/>
            <person name="Kohler A."/>
            <person name="Costa M.D."/>
            <person name="Nagy L.G."/>
            <person name="Floudas D."/>
            <person name="Copeland A."/>
            <person name="Barry K.W."/>
            <person name="Cichocki N."/>
            <person name="Veneault-Fourrey C."/>
            <person name="LaButti K."/>
            <person name="Lindquist E.A."/>
            <person name="Lipzen A."/>
            <person name="Lundell T."/>
            <person name="Morin E."/>
            <person name="Murat C."/>
            <person name="Sun H."/>
            <person name="Tunlid A."/>
            <person name="Henrissat B."/>
            <person name="Grigoriev I.V."/>
            <person name="Hibbett D.S."/>
            <person name="Martin F."/>
            <person name="Nordberg H.P."/>
            <person name="Cantor M.N."/>
            <person name="Hua S.X."/>
        </authorList>
    </citation>
    <scope>NUCLEOTIDE SEQUENCE [LARGE SCALE GENOMIC DNA]</scope>
    <source>
        <strain evidence="2 3">441</strain>
    </source>
</reference>
<organism evidence="2 3">
    <name type="scientific">Pisolithus microcarpus 441</name>
    <dbReference type="NCBI Taxonomy" id="765257"/>
    <lineage>
        <taxon>Eukaryota</taxon>
        <taxon>Fungi</taxon>
        <taxon>Dikarya</taxon>
        <taxon>Basidiomycota</taxon>
        <taxon>Agaricomycotina</taxon>
        <taxon>Agaricomycetes</taxon>
        <taxon>Agaricomycetidae</taxon>
        <taxon>Boletales</taxon>
        <taxon>Sclerodermatineae</taxon>
        <taxon>Pisolithaceae</taxon>
        <taxon>Pisolithus</taxon>
    </lineage>
</organism>
<dbReference type="OrthoDB" id="2626891at2759"/>
<keyword evidence="3" id="KW-1185">Reference proteome</keyword>
<evidence type="ECO:0000259" key="1">
    <source>
        <dbReference type="Pfam" id="PF13391"/>
    </source>
</evidence>
<dbReference type="Pfam" id="PF13391">
    <property type="entry name" value="HNH_2"/>
    <property type="match status" value="1"/>
</dbReference>
<gene>
    <name evidence="2" type="ORF">PISMIDRAFT_690366</name>
</gene>
<feature type="domain" description="HNH nuclease" evidence="1">
    <location>
        <begin position="154"/>
        <end position="253"/>
    </location>
</feature>
<accession>A0A0C9YMA2</accession>
<dbReference type="InterPro" id="IPR003615">
    <property type="entry name" value="HNH_nuc"/>
</dbReference>
<dbReference type="EMBL" id="KN834223">
    <property type="protein sequence ID" value="KIK11412.1"/>
    <property type="molecule type" value="Genomic_DNA"/>
</dbReference>
<sequence length="352" mass="39642">MPSLPPVAELPRWIQGHPQSRKIVRAYNLCLGLESWVQREAGFRGKQKDEALIKCRILGYLFHHFPSYDIGPFVREIVTISGQHEALLDLGELFYVYFIKLFMFNKGDTPEPSSHPSRQSVDDLVAKIKDELEDAPQNHSTAKKKALIRDGFQCVVTKAYDREIMYENKAVRQAVYGGAGVELTHCAHIIPESINSDTTSGLKKEANAWTVFDFFGHGKLLEGLHDASIHRLDNVMTMAVDVHLDFDRLRIYFTATKVPNRYKLEAIDPIFLFRRPEYVTFSTPDAEKYPLPNPNYLAIHAACAKVAHLSGAAEHIEEVLRRMEDTLVLAEDGGSSEVLYTAILSSMPAVAV</sequence>
<proteinExistence type="predicted"/>
<evidence type="ECO:0000313" key="3">
    <source>
        <dbReference type="Proteomes" id="UP000054018"/>
    </source>
</evidence>